<dbReference type="EC" id="3.2.1.-" evidence="2"/>
<dbReference type="InterPro" id="IPR041371">
    <property type="entry name" value="GH92_N"/>
</dbReference>
<sequence>MRGYLAPLLLLFVACSSSDKDESTSSDVAQGQAGALAQNLRASGFGHSNVDRVNPMIGTTGTDPAEYGGMIPSVAPPFAMTRWSVMTRENWVSRLPYHHDDKKIRGFIGTHQPAIWMGDYGYVVGMPGVGEVKVGAEARSLAFTHDDEIATPYTYAVDMTTGGGQTLKAELTGTSRVGFLRFDFPKGPQPHFVLEATRANIIGNVHIDPVKREITGYNPDRQDDKLGPFKAPGFKGYFVARFDAPFESFGTSTGEALHAGENDRTDAAAGAYVRFPAGTRRVQVRMASSLVSVEQARENLDREIPDGRRFESVARATKSAWSEKLDRVDISGATDDELATFYTGMFHALQYPSEASEYGRYYSAYDDKVHEGESYNSYSIWDTFRAENAFLTLFAPERINGMMTSMLHDYQEGGWLPMWKNPTETNIMVGTNADSLIAEVINKGFTGFDLNLAYEAVYKDAMQPPERDTELRYRDREEGTPVEARAGLTWYKEKGWVAADHTAESASRTLDYAYEDWAVAQVAKAVGKEDDAKFFLERSKNYRTIYNAATGFMQARNYDGSWAPGGWTEGNQWVYTFDVMHDVPGLIELEGKEGFTALLDRHFGEGHNNHTNEPSHHIAYLYDYADQAWKTQAQVRAIAESNYFNRPDGLSGNDDCGQMSAWYLLSSIGIYPVNPASGEYAMGSPFFKKVTIRLPGVHRPLVVLSPNNSTTNKYVRAAYLNGKRIEKPFLKHSDIAQGGILYFDMSDTPRPWGGE</sequence>
<protein>
    <submittedName>
        <fullName evidence="2">GH92 family glycosyl hydrolase</fullName>
        <ecNumber evidence="2">3.2.1.-</ecNumber>
    </submittedName>
</protein>
<dbReference type="Pfam" id="PF07971">
    <property type="entry name" value="Glyco_hydro_92"/>
    <property type="match status" value="1"/>
</dbReference>
<keyword evidence="2" id="KW-0326">Glycosidase</keyword>
<evidence type="ECO:0000313" key="2">
    <source>
        <dbReference type="EMBL" id="WXB03342.1"/>
    </source>
</evidence>
<dbReference type="EMBL" id="CP089983">
    <property type="protein sequence ID" value="WXB03342.1"/>
    <property type="molecule type" value="Genomic_DNA"/>
</dbReference>
<dbReference type="InterPro" id="IPR014718">
    <property type="entry name" value="GH-type_carb-bd"/>
</dbReference>
<dbReference type="Proteomes" id="UP001374803">
    <property type="component" value="Chromosome"/>
</dbReference>
<dbReference type="PANTHER" id="PTHR12143:SF43">
    <property type="entry name" value="PUTATIVE-RELATED"/>
    <property type="match status" value="1"/>
</dbReference>
<dbReference type="PROSITE" id="PS50008">
    <property type="entry name" value="PIPLC_Y_DOMAIN"/>
    <property type="match status" value="1"/>
</dbReference>
<dbReference type="RefSeq" id="WP_394832972.1">
    <property type="nucleotide sequence ID" value="NZ_CP089929.1"/>
</dbReference>
<dbReference type="Gene3D" id="3.30.2080.10">
    <property type="entry name" value="GH92 mannosidase domain"/>
    <property type="match status" value="1"/>
</dbReference>
<dbReference type="PROSITE" id="PS51257">
    <property type="entry name" value="PROKAR_LIPOPROTEIN"/>
    <property type="match status" value="1"/>
</dbReference>
<evidence type="ECO:0000259" key="1">
    <source>
        <dbReference type="PROSITE" id="PS50008"/>
    </source>
</evidence>
<dbReference type="NCBIfam" id="TIGR01180">
    <property type="entry name" value="aman2_put"/>
    <property type="match status" value="1"/>
</dbReference>
<dbReference type="InterPro" id="IPR005887">
    <property type="entry name" value="GH92_a_mannosidase_put"/>
</dbReference>
<name>A0ABZ2L3X2_9BACT</name>
<dbReference type="Gene3D" id="2.70.98.10">
    <property type="match status" value="1"/>
</dbReference>
<keyword evidence="3" id="KW-1185">Reference proteome</keyword>
<dbReference type="GO" id="GO:0016798">
    <property type="term" value="F:hydrolase activity, acting on glycosyl bonds"/>
    <property type="evidence" value="ECO:0007669"/>
    <property type="project" value="UniProtKB-KW"/>
</dbReference>
<dbReference type="SUPFAM" id="SSF48208">
    <property type="entry name" value="Six-hairpin glycosidases"/>
    <property type="match status" value="1"/>
</dbReference>
<reference evidence="2" key="1">
    <citation type="submission" date="2021-12" db="EMBL/GenBank/DDBJ databases">
        <title>Discovery of the Pendulisporaceae a myxobacterial family with distinct sporulation behavior and unique specialized metabolism.</title>
        <authorList>
            <person name="Garcia R."/>
            <person name="Popoff A."/>
            <person name="Bader C.D."/>
            <person name="Loehr J."/>
            <person name="Walesch S."/>
            <person name="Walt C."/>
            <person name="Boldt J."/>
            <person name="Bunk B."/>
            <person name="Haeckl F.J.F.P.J."/>
            <person name="Gunesch A.P."/>
            <person name="Birkelbach J."/>
            <person name="Nuebel U."/>
            <person name="Pietschmann T."/>
            <person name="Bach T."/>
            <person name="Mueller R."/>
        </authorList>
    </citation>
    <scope>NUCLEOTIDE SEQUENCE</scope>
    <source>
        <strain evidence="2">MSr11367</strain>
    </source>
</reference>
<feature type="domain" description="PI-PLC Y-box" evidence="1">
    <location>
        <begin position="293"/>
        <end position="348"/>
    </location>
</feature>
<dbReference type="Gene3D" id="1.20.1610.10">
    <property type="entry name" value="alpha-1,2-mannosidases domains"/>
    <property type="match status" value="1"/>
</dbReference>
<evidence type="ECO:0000313" key="3">
    <source>
        <dbReference type="Proteomes" id="UP001374803"/>
    </source>
</evidence>
<dbReference type="InterPro" id="IPR001711">
    <property type="entry name" value="PLipase_C_Pinositol-sp_Y"/>
</dbReference>
<dbReference type="InterPro" id="IPR008928">
    <property type="entry name" value="6-hairpin_glycosidase_sf"/>
</dbReference>
<gene>
    <name evidence="2" type="ORF">LVJ94_41370</name>
</gene>
<organism evidence="2 3">
    <name type="scientific">Pendulispora rubella</name>
    <dbReference type="NCBI Taxonomy" id="2741070"/>
    <lineage>
        <taxon>Bacteria</taxon>
        <taxon>Pseudomonadati</taxon>
        <taxon>Myxococcota</taxon>
        <taxon>Myxococcia</taxon>
        <taxon>Myxococcales</taxon>
        <taxon>Sorangiineae</taxon>
        <taxon>Pendulisporaceae</taxon>
        <taxon>Pendulispora</taxon>
    </lineage>
</organism>
<accession>A0ABZ2L3X2</accession>
<dbReference type="PANTHER" id="PTHR12143">
    <property type="entry name" value="PEPTIDE N-GLYCANASE PNGASE -RELATED"/>
    <property type="match status" value="1"/>
</dbReference>
<dbReference type="Gene3D" id="1.20.1050.60">
    <property type="entry name" value="alpha-1,2-mannosidase"/>
    <property type="match status" value="1"/>
</dbReference>
<dbReference type="Pfam" id="PF17678">
    <property type="entry name" value="Glyco_hydro_92N"/>
    <property type="match status" value="1"/>
</dbReference>
<keyword evidence="2" id="KW-0378">Hydrolase</keyword>
<proteinExistence type="predicted"/>
<dbReference type="InterPro" id="IPR012939">
    <property type="entry name" value="Glyco_hydro_92"/>
</dbReference>
<dbReference type="InterPro" id="IPR050883">
    <property type="entry name" value="PNGase"/>
</dbReference>